<dbReference type="GO" id="GO:0006897">
    <property type="term" value="P:endocytosis"/>
    <property type="evidence" value="ECO:0007669"/>
    <property type="project" value="TreeGrafter"/>
</dbReference>
<dbReference type="PANTHER" id="PTHR36414:SF3">
    <property type="entry name" value="SUR7 FAMILY PROTEIN FMP45"/>
    <property type="match status" value="1"/>
</dbReference>
<sequence>MRFVKTRLLTSLISFFLLLGSIICLFLVILSGARSSGVLHQIYWLTVNTSSYSRGVNSVTKWYNYGICYEVNGGNSVCSDTVAAYPFSPFRNFRHTFPSIFDYNSLPDSFSNNENTYYYLTRCAYGFSIVAVVFLVAAIIPHLVFIFGRKGGIATIIFYTIGFIFLLTSVVLSTAAYTKGRNAFNDDGSSATLGSKAFGLAWGSVGILIFAFISLIISHVLHRKDLRNTNANITSYYDTQYSDSNILNAPPEGAKPAEGYGVAIPDASPHANSPSKFRGINFLKVNRKTQVKNNDDESSTIGMKAETSI</sequence>
<dbReference type="GO" id="GO:0005938">
    <property type="term" value="C:cell cortex"/>
    <property type="evidence" value="ECO:0007669"/>
    <property type="project" value="TreeGrafter"/>
</dbReference>
<dbReference type="GO" id="GO:0045121">
    <property type="term" value="C:membrane raft"/>
    <property type="evidence" value="ECO:0007669"/>
    <property type="project" value="TreeGrafter"/>
</dbReference>
<dbReference type="InterPro" id="IPR009571">
    <property type="entry name" value="SUR7/Rim9-like_fungi"/>
</dbReference>
<name>A0A9W6WKA4_CANBO</name>
<keyword evidence="1" id="KW-1133">Transmembrane helix</keyword>
<feature type="transmembrane region" description="Helical" evidence="1">
    <location>
        <begin position="12"/>
        <end position="33"/>
    </location>
</feature>
<proteinExistence type="predicted"/>
<gene>
    <name evidence="2" type="ORF">Cboi02_000630300</name>
</gene>
<accession>A0A9W6WKA4</accession>
<feature type="transmembrane region" description="Helical" evidence="1">
    <location>
        <begin position="197"/>
        <end position="217"/>
    </location>
</feature>
<dbReference type="GO" id="GO:0032185">
    <property type="term" value="P:septin cytoskeleton organization"/>
    <property type="evidence" value="ECO:0007669"/>
    <property type="project" value="TreeGrafter"/>
</dbReference>
<dbReference type="GO" id="GO:0031505">
    <property type="term" value="P:fungal-type cell wall organization"/>
    <property type="evidence" value="ECO:0007669"/>
    <property type="project" value="TreeGrafter"/>
</dbReference>
<keyword evidence="3" id="KW-1185">Reference proteome</keyword>
<evidence type="ECO:0000313" key="2">
    <source>
        <dbReference type="EMBL" id="GME80088.1"/>
    </source>
</evidence>
<evidence type="ECO:0000256" key="1">
    <source>
        <dbReference type="SAM" id="Phobius"/>
    </source>
</evidence>
<feature type="transmembrane region" description="Helical" evidence="1">
    <location>
        <begin position="156"/>
        <end position="177"/>
    </location>
</feature>
<dbReference type="AlphaFoldDB" id="A0A9W6WKA4"/>
<evidence type="ECO:0000313" key="3">
    <source>
        <dbReference type="Proteomes" id="UP001165120"/>
    </source>
</evidence>
<dbReference type="Pfam" id="PF06687">
    <property type="entry name" value="SUR7"/>
    <property type="match status" value="1"/>
</dbReference>
<dbReference type="EMBL" id="BSXN01003853">
    <property type="protein sequence ID" value="GME80088.1"/>
    <property type="molecule type" value="Genomic_DNA"/>
</dbReference>
<dbReference type="Proteomes" id="UP001165120">
    <property type="component" value="Unassembled WGS sequence"/>
</dbReference>
<dbReference type="GO" id="GO:0005886">
    <property type="term" value="C:plasma membrane"/>
    <property type="evidence" value="ECO:0007669"/>
    <property type="project" value="InterPro"/>
</dbReference>
<comment type="caution">
    <text evidence="2">The sequence shown here is derived from an EMBL/GenBank/DDBJ whole genome shotgun (WGS) entry which is preliminary data.</text>
</comment>
<dbReference type="PANTHER" id="PTHR36414">
    <property type="entry name" value="PROTEIN SUR7"/>
    <property type="match status" value="1"/>
</dbReference>
<organism evidence="2 3">
    <name type="scientific">Candida boidinii</name>
    <name type="common">Yeast</name>
    <dbReference type="NCBI Taxonomy" id="5477"/>
    <lineage>
        <taxon>Eukaryota</taxon>
        <taxon>Fungi</taxon>
        <taxon>Dikarya</taxon>
        <taxon>Ascomycota</taxon>
        <taxon>Saccharomycotina</taxon>
        <taxon>Pichiomycetes</taxon>
        <taxon>Pichiales</taxon>
        <taxon>Pichiaceae</taxon>
        <taxon>Ogataea</taxon>
        <taxon>Ogataea/Candida clade</taxon>
    </lineage>
</organism>
<keyword evidence="1" id="KW-0812">Transmembrane</keyword>
<dbReference type="GO" id="GO:0030866">
    <property type="term" value="P:cortical actin cytoskeleton organization"/>
    <property type="evidence" value="ECO:0007669"/>
    <property type="project" value="TreeGrafter"/>
</dbReference>
<reference evidence="2" key="1">
    <citation type="submission" date="2023-04" db="EMBL/GenBank/DDBJ databases">
        <title>Candida boidinii NBRC 10035.</title>
        <authorList>
            <person name="Ichikawa N."/>
            <person name="Sato H."/>
            <person name="Tonouchi N."/>
        </authorList>
    </citation>
    <scope>NUCLEOTIDE SEQUENCE</scope>
    <source>
        <strain evidence="2">NBRC 10035</strain>
    </source>
</reference>
<feature type="transmembrane region" description="Helical" evidence="1">
    <location>
        <begin position="124"/>
        <end position="144"/>
    </location>
</feature>
<keyword evidence="1" id="KW-0472">Membrane</keyword>
<protein>
    <submittedName>
        <fullName evidence="2">Unnamed protein product</fullName>
    </submittedName>
</protein>